<reference evidence="5 6" key="1">
    <citation type="submission" date="2024-05" db="EMBL/GenBank/DDBJ databases">
        <authorList>
            <person name="Wallberg A."/>
        </authorList>
    </citation>
    <scope>NUCLEOTIDE SEQUENCE [LARGE SCALE GENOMIC DNA]</scope>
</reference>
<dbReference type="SUPFAM" id="SSF52540">
    <property type="entry name" value="P-loop containing nucleoside triphosphate hydrolases"/>
    <property type="match status" value="1"/>
</dbReference>
<keyword evidence="3" id="KW-0342">GTP-binding</keyword>
<dbReference type="GO" id="GO:0008333">
    <property type="term" value="P:endosome to lysosome transport"/>
    <property type="evidence" value="ECO:0007669"/>
    <property type="project" value="TreeGrafter"/>
</dbReference>
<dbReference type="GO" id="GO:0005764">
    <property type="term" value="C:lysosome"/>
    <property type="evidence" value="ECO:0007669"/>
    <property type="project" value="TreeGrafter"/>
</dbReference>
<dbReference type="AlphaFoldDB" id="A0AAV2PNT2"/>
<dbReference type="GO" id="GO:0045335">
    <property type="term" value="C:phagocytic vesicle"/>
    <property type="evidence" value="ECO:0007669"/>
    <property type="project" value="TreeGrafter"/>
</dbReference>
<dbReference type="InterPro" id="IPR005225">
    <property type="entry name" value="Small_GTP-bd"/>
</dbReference>
<dbReference type="PRINTS" id="PR00449">
    <property type="entry name" value="RASTRNSFRMNG"/>
</dbReference>
<dbReference type="GO" id="GO:0005525">
    <property type="term" value="F:GTP binding"/>
    <property type="evidence" value="ECO:0007669"/>
    <property type="project" value="UniProtKB-KW"/>
</dbReference>
<evidence type="ECO:0000313" key="5">
    <source>
        <dbReference type="EMBL" id="CAL4062754.1"/>
    </source>
</evidence>
<dbReference type="SMART" id="SM00175">
    <property type="entry name" value="RAB"/>
    <property type="match status" value="1"/>
</dbReference>
<dbReference type="GO" id="GO:0005770">
    <property type="term" value="C:late endosome"/>
    <property type="evidence" value="ECO:0007669"/>
    <property type="project" value="TreeGrafter"/>
</dbReference>
<gene>
    <name evidence="5" type="ORF">MNOR_LOCUS2811</name>
</gene>
<dbReference type="InterPro" id="IPR001806">
    <property type="entry name" value="Small_GTPase"/>
</dbReference>
<dbReference type="SMART" id="SM00176">
    <property type="entry name" value="RAN"/>
    <property type="match status" value="1"/>
</dbReference>
<dbReference type="Gene3D" id="3.40.50.300">
    <property type="entry name" value="P-loop containing nucleotide triphosphate hydrolases"/>
    <property type="match status" value="1"/>
</dbReference>
<keyword evidence="6" id="KW-1185">Reference proteome</keyword>
<feature type="non-terminal residue" evidence="5">
    <location>
        <position position="217"/>
    </location>
</feature>
<dbReference type="PROSITE" id="PS51419">
    <property type="entry name" value="RAB"/>
    <property type="match status" value="1"/>
</dbReference>
<evidence type="ECO:0000313" key="6">
    <source>
        <dbReference type="Proteomes" id="UP001497623"/>
    </source>
</evidence>
<organism evidence="5 6">
    <name type="scientific">Meganyctiphanes norvegica</name>
    <name type="common">Northern krill</name>
    <name type="synonym">Thysanopoda norvegica</name>
    <dbReference type="NCBI Taxonomy" id="48144"/>
    <lineage>
        <taxon>Eukaryota</taxon>
        <taxon>Metazoa</taxon>
        <taxon>Ecdysozoa</taxon>
        <taxon>Arthropoda</taxon>
        <taxon>Crustacea</taxon>
        <taxon>Multicrustacea</taxon>
        <taxon>Malacostraca</taxon>
        <taxon>Eumalacostraca</taxon>
        <taxon>Eucarida</taxon>
        <taxon>Euphausiacea</taxon>
        <taxon>Euphausiidae</taxon>
        <taxon>Meganyctiphanes</taxon>
    </lineage>
</organism>
<protein>
    <recommendedName>
        <fullName evidence="7">Ras-related protein Rab</fullName>
    </recommendedName>
</protein>
<evidence type="ECO:0000256" key="2">
    <source>
        <dbReference type="ARBA" id="ARBA00022741"/>
    </source>
</evidence>
<comment type="similarity">
    <text evidence="1">Belongs to the small GTPase superfamily. Rab family.</text>
</comment>
<dbReference type="GO" id="GO:0090385">
    <property type="term" value="P:phagosome-lysosome fusion"/>
    <property type="evidence" value="ECO:0007669"/>
    <property type="project" value="TreeGrafter"/>
</dbReference>
<dbReference type="GO" id="GO:0003924">
    <property type="term" value="F:GTPase activity"/>
    <property type="evidence" value="ECO:0007669"/>
    <property type="project" value="InterPro"/>
</dbReference>
<dbReference type="PANTHER" id="PTHR47981">
    <property type="entry name" value="RAB FAMILY"/>
    <property type="match status" value="1"/>
</dbReference>
<dbReference type="InterPro" id="IPR027417">
    <property type="entry name" value="P-loop_NTPase"/>
</dbReference>
<dbReference type="NCBIfam" id="TIGR00231">
    <property type="entry name" value="small_GTP"/>
    <property type="match status" value="1"/>
</dbReference>
<proteinExistence type="inferred from homology"/>
<keyword evidence="2" id="KW-0547">Nucleotide-binding</keyword>
<comment type="caution">
    <text evidence="5">The sequence shown here is derived from an EMBL/GenBank/DDBJ whole genome shotgun (WGS) entry which is preliminary data.</text>
</comment>
<accession>A0AAV2PNT2</accession>
<dbReference type="FunFam" id="3.40.50.300:FF:001447">
    <property type="entry name" value="Ras-related protein Rab-1B"/>
    <property type="match status" value="1"/>
</dbReference>
<dbReference type="PANTHER" id="PTHR47981:SF39">
    <property type="entry name" value="RAS-RELATED PROTEIN RAB"/>
    <property type="match status" value="1"/>
</dbReference>
<sequence length="217" mass="24589">MTEAAAACSDKKCGTCLLFGGLVLEDHYLRKTAVIRRYTEGHFSPYYKLTIGVDFAVKTIHWDSKTKVNIQLWDIAGHERFGHMTRVYYKYATAAIVVFDLSRTSTFEAILKWVLDIREKVTMSDGRPIPVLLMANKCDVETLAVQPAVISSFCKQYNIDAYFLTSAKEDINIEDGMKWLVGRIFDLRSSNTSPRPTVRTLAPEEPGPEKPTSYCCR</sequence>
<feature type="region of interest" description="Disordered" evidence="4">
    <location>
        <begin position="192"/>
        <end position="217"/>
    </location>
</feature>
<dbReference type="EMBL" id="CAXKWB010000898">
    <property type="protein sequence ID" value="CAL4062754.1"/>
    <property type="molecule type" value="Genomic_DNA"/>
</dbReference>
<dbReference type="Pfam" id="PF00071">
    <property type="entry name" value="Ras"/>
    <property type="match status" value="1"/>
</dbReference>
<evidence type="ECO:0000256" key="1">
    <source>
        <dbReference type="ARBA" id="ARBA00006270"/>
    </source>
</evidence>
<evidence type="ECO:0000256" key="3">
    <source>
        <dbReference type="ARBA" id="ARBA00023134"/>
    </source>
</evidence>
<evidence type="ECO:0008006" key="7">
    <source>
        <dbReference type="Google" id="ProtNLM"/>
    </source>
</evidence>
<name>A0AAV2PNT2_MEGNR</name>
<dbReference type="Proteomes" id="UP001497623">
    <property type="component" value="Unassembled WGS sequence"/>
</dbReference>
<dbReference type="PROSITE" id="PS51421">
    <property type="entry name" value="RAS"/>
    <property type="match status" value="1"/>
</dbReference>
<dbReference type="SMART" id="SM00173">
    <property type="entry name" value="RAS"/>
    <property type="match status" value="1"/>
</dbReference>
<evidence type="ECO:0000256" key="4">
    <source>
        <dbReference type="SAM" id="MobiDB-lite"/>
    </source>
</evidence>